<keyword evidence="8 12" id="KW-0663">Pyridoxal phosphate</keyword>
<protein>
    <recommendedName>
        <fullName evidence="5 11">Threonine synthase</fullName>
        <ecNumber evidence="4 11">4.2.3.1</ecNumber>
    </recommendedName>
</protein>
<dbReference type="CDD" id="cd01560">
    <property type="entry name" value="Thr-synth_2"/>
    <property type="match status" value="1"/>
</dbReference>
<keyword evidence="16" id="KW-1185">Reference proteome</keyword>
<comment type="catalytic activity">
    <reaction evidence="10">
        <text>O-phospho-L-homoserine + H2O = L-threonine + phosphate</text>
        <dbReference type="Rhea" id="RHEA:10840"/>
        <dbReference type="ChEBI" id="CHEBI:15377"/>
        <dbReference type="ChEBI" id="CHEBI:43474"/>
        <dbReference type="ChEBI" id="CHEBI:57590"/>
        <dbReference type="ChEBI" id="CHEBI:57926"/>
        <dbReference type="EC" id="4.2.3.1"/>
    </reaction>
</comment>
<dbReference type="InParanoid" id="A0A371RHS2"/>
<dbReference type="GO" id="GO:0030170">
    <property type="term" value="F:pyridoxal phosphate binding"/>
    <property type="evidence" value="ECO:0007669"/>
    <property type="project" value="InterPro"/>
</dbReference>
<comment type="similarity">
    <text evidence="3">Belongs to the threonine synthase family.</text>
</comment>
<evidence type="ECO:0000256" key="10">
    <source>
        <dbReference type="ARBA" id="ARBA00049144"/>
    </source>
</evidence>
<keyword evidence="7" id="KW-0791">Threonine biosynthesis</keyword>
<keyword evidence="6" id="KW-0028">Amino-acid biosynthesis</keyword>
<dbReference type="Gene3D" id="3.40.50.1100">
    <property type="match status" value="2"/>
</dbReference>
<name>A0A371RHS2_9PROT</name>
<dbReference type="Gene3D" id="3.90.1380.10">
    <property type="entry name" value="Threonine synthase, N-terminal domain"/>
    <property type="match status" value="1"/>
</dbReference>
<dbReference type="Pfam" id="PF00291">
    <property type="entry name" value="PALP"/>
    <property type="match status" value="1"/>
</dbReference>
<evidence type="ECO:0000256" key="9">
    <source>
        <dbReference type="ARBA" id="ARBA00023239"/>
    </source>
</evidence>
<feature type="domain" description="Tryptophan synthase beta chain-like PALP" evidence="13">
    <location>
        <begin position="95"/>
        <end position="326"/>
    </location>
</feature>
<evidence type="ECO:0000256" key="4">
    <source>
        <dbReference type="ARBA" id="ARBA00013028"/>
    </source>
</evidence>
<sequence>MTYLSTRGAAPQLSFDDVLLTGLAPDGGLYVPEVYPTLDPSVIEGLRGRPYIEVAEVVIRPFSPEGDFHLEDAYRSFAHPAVTPLVQTGAEDFLLELFHGPTLAFKDVAMQWLGPMFSSRLAAAGRRMTIVCATSGDTGGAAIEAMAGRENISICVLHPNEAISNVQRRFMTTVESENVLNLAVEGSFDDCQRLVKEMFAHDAFRQAVSLGAVNSINWARIVAQTVYYVTSSLTLGGEGRLVSYCVPTGNFGDIFAGFVAKQLGAPIGQLIIATNENDILDRTLRTGRYEVTGVVKTQSPSMDIQVSSNFERLIHAASGGDAELVTSLMGALKQSGSFTLPDAVRARMAEDFLSFRVSEEAVSARMSKTFSETAMLVDPHTAVGLEAAAQARVEGLKGPLVTLSTAHPAKFPDAVKTATGREPSLPPGCRDLYSREERFEVIGADLESLEKRISTGFGTAE</sequence>
<organism evidence="15 16">
    <name type="scientific">Parvularcula marina</name>
    <dbReference type="NCBI Taxonomy" id="2292771"/>
    <lineage>
        <taxon>Bacteria</taxon>
        <taxon>Pseudomonadati</taxon>
        <taxon>Pseudomonadota</taxon>
        <taxon>Alphaproteobacteria</taxon>
        <taxon>Parvularculales</taxon>
        <taxon>Parvularculaceae</taxon>
        <taxon>Parvularcula</taxon>
    </lineage>
</organism>
<dbReference type="SUPFAM" id="SSF53686">
    <property type="entry name" value="Tryptophan synthase beta subunit-like PLP-dependent enzymes"/>
    <property type="match status" value="1"/>
</dbReference>
<feature type="domain" description="Threonine synthase N-terminal" evidence="14">
    <location>
        <begin position="2"/>
        <end position="69"/>
    </location>
</feature>
<dbReference type="EC" id="4.2.3.1" evidence="4 11"/>
<dbReference type="FunCoup" id="A0A371RHS2">
    <property type="interactions" value="390"/>
</dbReference>
<dbReference type="AlphaFoldDB" id="A0A371RHS2"/>
<dbReference type="PROSITE" id="PS00165">
    <property type="entry name" value="DEHYDRATASE_SER_THR"/>
    <property type="match status" value="1"/>
</dbReference>
<evidence type="ECO:0000256" key="1">
    <source>
        <dbReference type="ARBA" id="ARBA00001933"/>
    </source>
</evidence>
<accession>A0A371RHS2</accession>
<evidence type="ECO:0000259" key="14">
    <source>
        <dbReference type="Pfam" id="PF14821"/>
    </source>
</evidence>
<dbReference type="InterPro" id="IPR029144">
    <property type="entry name" value="Thr_synth_N"/>
</dbReference>
<evidence type="ECO:0000256" key="8">
    <source>
        <dbReference type="ARBA" id="ARBA00022898"/>
    </source>
</evidence>
<comment type="pathway">
    <text evidence="2">Amino-acid biosynthesis; L-threonine biosynthesis; L-threonine from L-aspartate: step 5/5.</text>
</comment>
<dbReference type="PANTHER" id="PTHR42690">
    <property type="entry name" value="THREONINE SYNTHASE FAMILY MEMBER"/>
    <property type="match status" value="1"/>
</dbReference>
<evidence type="ECO:0000256" key="7">
    <source>
        <dbReference type="ARBA" id="ARBA00022697"/>
    </source>
</evidence>
<dbReference type="PANTHER" id="PTHR42690:SF1">
    <property type="entry name" value="THREONINE SYNTHASE-LIKE 2"/>
    <property type="match status" value="1"/>
</dbReference>
<dbReference type="GO" id="GO:0009088">
    <property type="term" value="P:threonine biosynthetic process"/>
    <property type="evidence" value="ECO:0007669"/>
    <property type="project" value="UniProtKB-UniRule"/>
</dbReference>
<evidence type="ECO:0000256" key="6">
    <source>
        <dbReference type="ARBA" id="ARBA00022605"/>
    </source>
</evidence>
<dbReference type="InterPro" id="IPR037158">
    <property type="entry name" value="Thr_synth_N_sf"/>
</dbReference>
<evidence type="ECO:0000256" key="12">
    <source>
        <dbReference type="PIRSR" id="PIRSR604450-51"/>
    </source>
</evidence>
<dbReference type="EMBL" id="QUQO01000001">
    <property type="protein sequence ID" value="RFB04999.1"/>
    <property type="molecule type" value="Genomic_DNA"/>
</dbReference>
<dbReference type="InterPro" id="IPR051166">
    <property type="entry name" value="Threonine_Synthase"/>
</dbReference>
<dbReference type="Pfam" id="PF24857">
    <property type="entry name" value="THR4_C"/>
    <property type="match status" value="1"/>
</dbReference>
<dbReference type="NCBIfam" id="TIGR00260">
    <property type="entry name" value="thrC"/>
    <property type="match status" value="1"/>
</dbReference>
<dbReference type="RefSeq" id="WP_116391630.1">
    <property type="nucleotide sequence ID" value="NZ_QUQO01000001.1"/>
</dbReference>
<feature type="modified residue" description="N6-(pyridoxal phosphate)lysine" evidence="12">
    <location>
        <position position="106"/>
    </location>
</feature>
<dbReference type="InterPro" id="IPR004450">
    <property type="entry name" value="Thr_synthase-like"/>
</dbReference>
<dbReference type="Pfam" id="PF14821">
    <property type="entry name" value="Thr_synth_N"/>
    <property type="match status" value="1"/>
</dbReference>
<proteinExistence type="inferred from homology"/>
<evidence type="ECO:0000313" key="16">
    <source>
        <dbReference type="Proteomes" id="UP000264589"/>
    </source>
</evidence>
<evidence type="ECO:0000256" key="3">
    <source>
        <dbReference type="ARBA" id="ARBA00005517"/>
    </source>
</evidence>
<dbReference type="UniPathway" id="UPA00050">
    <property type="reaction ID" value="UER00065"/>
</dbReference>
<dbReference type="InterPro" id="IPR000634">
    <property type="entry name" value="Ser/Thr_deHydtase_PyrdxlP-BS"/>
</dbReference>
<keyword evidence="9 15" id="KW-0456">Lyase</keyword>
<reference evidence="15 16" key="1">
    <citation type="submission" date="2018-08" db="EMBL/GenBank/DDBJ databases">
        <title>Parvularcula sp. SM1705, isolated from surface water of the South Sea China.</title>
        <authorList>
            <person name="Sun L."/>
        </authorList>
    </citation>
    <scope>NUCLEOTIDE SEQUENCE [LARGE SCALE GENOMIC DNA]</scope>
    <source>
        <strain evidence="15 16">SM1705</strain>
    </source>
</reference>
<evidence type="ECO:0000259" key="13">
    <source>
        <dbReference type="Pfam" id="PF00291"/>
    </source>
</evidence>
<dbReference type="GO" id="GO:0004795">
    <property type="term" value="F:threonine synthase activity"/>
    <property type="evidence" value="ECO:0007669"/>
    <property type="project" value="UniProtKB-UniRule"/>
</dbReference>
<evidence type="ECO:0000256" key="2">
    <source>
        <dbReference type="ARBA" id="ARBA00004979"/>
    </source>
</evidence>
<evidence type="ECO:0000256" key="11">
    <source>
        <dbReference type="NCBIfam" id="TIGR00260"/>
    </source>
</evidence>
<comment type="cofactor">
    <cofactor evidence="1 12">
        <name>pyridoxal 5'-phosphate</name>
        <dbReference type="ChEBI" id="CHEBI:597326"/>
    </cofactor>
</comment>
<dbReference type="InterPro" id="IPR001926">
    <property type="entry name" value="TrpB-like_PALP"/>
</dbReference>
<evidence type="ECO:0000256" key="5">
    <source>
        <dbReference type="ARBA" id="ARBA00018679"/>
    </source>
</evidence>
<dbReference type="InterPro" id="IPR036052">
    <property type="entry name" value="TrpB-like_PALP_sf"/>
</dbReference>
<dbReference type="Proteomes" id="UP000264589">
    <property type="component" value="Unassembled WGS sequence"/>
</dbReference>
<gene>
    <name evidence="15" type="ORF">DX908_06670</name>
</gene>
<comment type="caution">
    <text evidence="15">The sequence shown here is derived from an EMBL/GenBank/DDBJ whole genome shotgun (WGS) entry which is preliminary data.</text>
</comment>
<dbReference type="OrthoDB" id="9763107at2"/>
<evidence type="ECO:0000313" key="15">
    <source>
        <dbReference type="EMBL" id="RFB04999.1"/>
    </source>
</evidence>